<reference evidence="2 3" key="1">
    <citation type="journal article" date="2004" name="Proc. Natl. Acad. Sci. U.S.A.">
        <title>The complete genomic sequence of Nocardia farcinica IFM 10152.</title>
        <authorList>
            <person name="Ishikawa J."/>
            <person name="Yamashita A."/>
            <person name="Mikami Y."/>
            <person name="Hoshino Y."/>
            <person name="Kurita H."/>
            <person name="Hotta K."/>
            <person name="Shiba T."/>
            <person name="Hattori M."/>
        </authorList>
    </citation>
    <scope>NUCLEOTIDE SEQUENCE [LARGE SCALE GENOMIC DNA]</scope>
    <source>
        <strain evidence="2 3">IFM 10152</strain>
    </source>
</reference>
<protein>
    <submittedName>
        <fullName evidence="2">Uncharacterized protein</fullName>
    </submittedName>
</protein>
<name>Q5YZP3_NOCFA</name>
<accession>Q5YZP3</accession>
<dbReference type="STRING" id="247156.NFA_15030"/>
<organism evidence="2 3">
    <name type="scientific">Nocardia farcinica (strain IFM 10152)</name>
    <dbReference type="NCBI Taxonomy" id="247156"/>
    <lineage>
        <taxon>Bacteria</taxon>
        <taxon>Bacillati</taxon>
        <taxon>Actinomycetota</taxon>
        <taxon>Actinomycetes</taxon>
        <taxon>Mycobacteriales</taxon>
        <taxon>Nocardiaceae</taxon>
        <taxon>Nocardia</taxon>
    </lineage>
</organism>
<dbReference type="AlphaFoldDB" id="Q5YZP3"/>
<dbReference type="EMBL" id="AP006618">
    <property type="protein sequence ID" value="BAD56348.1"/>
    <property type="molecule type" value="Genomic_DNA"/>
</dbReference>
<keyword evidence="3" id="KW-1185">Reference proteome</keyword>
<sequence length="74" mass="8323">MPDRYSDPDPTTPVAQADCPYRCRPSGWLTPADADVMRPCPIHRPRRQPTGTTYDPTRISDRARAAIEADEENP</sequence>
<gene>
    <name evidence="2" type="ordered locus">NFA_15030</name>
</gene>
<evidence type="ECO:0000313" key="3">
    <source>
        <dbReference type="Proteomes" id="UP000006820"/>
    </source>
</evidence>
<proteinExistence type="predicted"/>
<dbReference type="RefSeq" id="WP_011208033.1">
    <property type="nucleotide sequence ID" value="NC_006361.1"/>
</dbReference>
<evidence type="ECO:0000313" key="2">
    <source>
        <dbReference type="EMBL" id="BAD56348.1"/>
    </source>
</evidence>
<dbReference type="Proteomes" id="UP000006820">
    <property type="component" value="Chromosome"/>
</dbReference>
<dbReference type="KEGG" id="nfa:NFA_15030"/>
<dbReference type="HOGENOM" id="CLU_2684188_0_0_11"/>
<feature type="region of interest" description="Disordered" evidence="1">
    <location>
        <begin position="33"/>
        <end position="57"/>
    </location>
</feature>
<dbReference type="GeneID" id="61136684"/>
<dbReference type="OrthoDB" id="4576245at2"/>
<evidence type="ECO:0000256" key="1">
    <source>
        <dbReference type="SAM" id="MobiDB-lite"/>
    </source>
</evidence>